<name>A0ABT8KTX5_9BACT</name>
<dbReference type="InterPro" id="IPR011250">
    <property type="entry name" value="OMP/PagP_B-barrel"/>
</dbReference>
<sequence length="197" mass="23316">MNIRLTCMIILMVIGLRNAEAQKRVGKFFLGYETLEMSMNNFKHFAGEIGYRFNLEDQVRLMVGEVRLTERHLSSKWESAAVDGDNVQGYFRIYELSYDKFFGKRKNWYVSGSMAYVNDQYEHMIMDEMKIDNHTPTMGFGIGYQQMDLFGIEHLYINVSIPFRYYLMGIEEQQWGATTIHKHELVNNFWFFVGFNL</sequence>
<dbReference type="EMBL" id="JAUJEA010000010">
    <property type="protein sequence ID" value="MDN5204215.1"/>
    <property type="molecule type" value="Genomic_DNA"/>
</dbReference>
<keyword evidence="2" id="KW-1185">Reference proteome</keyword>
<evidence type="ECO:0000313" key="2">
    <source>
        <dbReference type="Proteomes" id="UP001172082"/>
    </source>
</evidence>
<dbReference type="SUPFAM" id="SSF56925">
    <property type="entry name" value="OMPA-like"/>
    <property type="match status" value="1"/>
</dbReference>
<reference evidence="1" key="1">
    <citation type="submission" date="2023-06" db="EMBL/GenBank/DDBJ databases">
        <title>Genomic of Parafulvivirga corallium.</title>
        <authorList>
            <person name="Wang G."/>
        </authorList>
    </citation>
    <scope>NUCLEOTIDE SEQUENCE</scope>
    <source>
        <strain evidence="1">BMA10</strain>
    </source>
</reference>
<proteinExistence type="predicted"/>
<comment type="caution">
    <text evidence="1">The sequence shown here is derived from an EMBL/GenBank/DDBJ whole genome shotgun (WGS) entry which is preliminary data.</text>
</comment>
<accession>A0ABT8KTX5</accession>
<dbReference type="Proteomes" id="UP001172082">
    <property type="component" value="Unassembled WGS sequence"/>
</dbReference>
<evidence type="ECO:0008006" key="3">
    <source>
        <dbReference type="Google" id="ProtNLM"/>
    </source>
</evidence>
<gene>
    <name evidence="1" type="ORF">QQ008_22675</name>
</gene>
<dbReference type="RefSeq" id="WP_346754239.1">
    <property type="nucleotide sequence ID" value="NZ_JAUJEA010000010.1"/>
</dbReference>
<evidence type="ECO:0000313" key="1">
    <source>
        <dbReference type="EMBL" id="MDN5204215.1"/>
    </source>
</evidence>
<organism evidence="1 2">
    <name type="scientific">Splendidivirga corallicola</name>
    <dbReference type="NCBI Taxonomy" id="3051826"/>
    <lineage>
        <taxon>Bacteria</taxon>
        <taxon>Pseudomonadati</taxon>
        <taxon>Bacteroidota</taxon>
        <taxon>Cytophagia</taxon>
        <taxon>Cytophagales</taxon>
        <taxon>Splendidivirgaceae</taxon>
        <taxon>Splendidivirga</taxon>
    </lineage>
</organism>
<protein>
    <recommendedName>
        <fullName evidence="3">Outer membrane protein beta-barrel domain-containing protein</fullName>
    </recommendedName>
</protein>